<keyword evidence="5 9" id="KW-0812">Transmembrane</keyword>
<evidence type="ECO:0000256" key="9">
    <source>
        <dbReference type="SAM" id="Phobius"/>
    </source>
</evidence>
<reference evidence="10 11" key="2">
    <citation type="submission" date="2018-11" db="EMBL/GenBank/DDBJ databases">
        <authorList>
            <consortium name="Pathogen Informatics"/>
        </authorList>
    </citation>
    <scope>NUCLEOTIDE SEQUENCE [LARGE SCALE GENOMIC DNA]</scope>
    <source>
        <strain evidence="10 11">NST_G2</strain>
    </source>
</reference>
<dbReference type="OrthoDB" id="614844at2759"/>
<keyword evidence="7 9" id="KW-1133">Transmembrane helix</keyword>
<evidence type="ECO:0000256" key="6">
    <source>
        <dbReference type="ARBA" id="ARBA00022824"/>
    </source>
</evidence>
<dbReference type="AlphaFoldDB" id="A0A183SJP6"/>
<keyword evidence="4" id="KW-0808">Transferase</keyword>
<dbReference type="GO" id="GO:0000030">
    <property type="term" value="F:mannosyltransferase activity"/>
    <property type="evidence" value="ECO:0007669"/>
    <property type="project" value="InterPro"/>
</dbReference>
<dbReference type="GO" id="GO:0005789">
    <property type="term" value="C:endoplasmic reticulum membrane"/>
    <property type="evidence" value="ECO:0007669"/>
    <property type="project" value="UniProtKB-SubCell"/>
</dbReference>
<feature type="transmembrane region" description="Helical" evidence="9">
    <location>
        <begin position="53"/>
        <end position="72"/>
    </location>
</feature>
<evidence type="ECO:0000256" key="2">
    <source>
        <dbReference type="ARBA" id="ARBA00004922"/>
    </source>
</evidence>
<sequence>MRNHANSFVESNWDVNFSGYGSNPPPPASNDNKIAFFYIREPPKWFDRLLPRIIALLLKLIFLSISLFLHLVRNFNGHMLLVQSPPAAPTMIIVWFYALLKGVPVLVDWHNYGYTILEASSGKKTLTSKLYKLLEVNFAGSFLNANGRVKSQHFCVSQALQRDLNERTGIKSSVVYDLPTVEFQPTTPERAHILFKKLGQMYPALDVSDIPDQTIFTERNKSGNISWRVDRPALLVSSCSWTPDDDYSMMLEALDIYDATVASSPNIAYHRLFCIITGKIALPTKTTETETTISGLLTVINQLRPTPGRGPLKEHFAGIIAKRNWKHVVVLLPWLDWSDYPVLLGCADLGVSLHRSTSGLDLPMKVVDFFGAGVPVLALAYPTLPELLSDKVVGRHFSTVDELATQLTSLLMPKEDFEGPAESQELGRYRSNLHRRRQSGLQDWHAQWQRIVLPVCRGLLPERPRKTT</sequence>
<keyword evidence="8 9" id="KW-0472">Membrane</keyword>
<evidence type="ECO:0000313" key="11">
    <source>
        <dbReference type="Proteomes" id="UP000275846"/>
    </source>
</evidence>
<dbReference type="WBParaSite" id="SSLN_0000459201-mRNA-1">
    <property type="protein sequence ID" value="SSLN_0000459201-mRNA-1"/>
    <property type="gene ID" value="SSLN_0000459201"/>
</dbReference>
<evidence type="ECO:0000256" key="5">
    <source>
        <dbReference type="ARBA" id="ARBA00022692"/>
    </source>
</evidence>
<reference evidence="12" key="1">
    <citation type="submission" date="2016-06" db="UniProtKB">
        <authorList>
            <consortium name="WormBaseParasite"/>
        </authorList>
    </citation>
    <scope>IDENTIFICATION</scope>
</reference>
<evidence type="ECO:0000256" key="7">
    <source>
        <dbReference type="ARBA" id="ARBA00022989"/>
    </source>
</evidence>
<evidence type="ECO:0000313" key="12">
    <source>
        <dbReference type="WBParaSite" id="SSLN_0000459201-mRNA-1"/>
    </source>
</evidence>
<organism evidence="12">
    <name type="scientific">Schistocephalus solidus</name>
    <name type="common">Tapeworm</name>
    <dbReference type="NCBI Taxonomy" id="70667"/>
    <lineage>
        <taxon>Eukaryota</taxon>
        <taxon>Metazoa</taxon>
        <taxon>Spiralia</taxon>
        <taxon>Lophotrochozoa</taxon>
        <taxon>Platyhelminthes</taxon>
        <taxon>Cestoda</taxon>
        <taxon>Eucestoda</taxon>
        <taxon>Diphyllobothriidea</taxon>
        <taxon>Diphyllobothriidae</taxon>
        <taxon>Schistocephalus</taxon>
    </lineage>
</organism>
<dbReference type="SUPFAM" id="SSF53756">
    <property type="entry name" value="UDP-Glycosyltransferase/glycogen phosphorylase"/>
    <property type="match status" value="2"/>
</dbReference>
<name>A0A183SJP6_SCHSO</name>
<proteinExistence type="predicted"/>
<comment type="subcellular location">
    <subcellularLocation>
        <location evidence="1">Endoplasmic reticulum membrane</location>
        <topology evidence="1">Single-pass membrane protein</topology>
    </subcellularLocation>
</comment>
<dbReference type="InterPro" id="IPR026051">
    <property type="entry name" value="ALG1-like"/>
</dbReference>
<accession>A0A183SJP6</accession>
<evidence type="ECO:0000256" key="8">
    <source>
        <dbReference type="ARBA" id="ARBA00023136"/>
    </source>
</evidence>
<dbReference type="PANTHER" id="PTHR13036">
    <property type="entry name" value="BETA1,4 MANNOSYLTRANSFERASE"/>
    <property type="match status" value="1"/>
</dbReference>
<keyword evidence="6" id="KW-0256">Endoplasmic reticulum</keyword>
<keyword evidence="11" id="KW-1185">Reference proteome</keyword>
<dbReference type="Proteomes" id="UP000275846">
    <property type="component" value="Unassembled WGS sequence"/>
</dbReference>
<protein>
    <submittedName>
        <fullName evidence="12">Chitobiosyldiphosphodolichol beta-mannosyltransferase</fullName>
    </submittedName>
</protein>
<evidence type="ECO:0000256" key="1">
    <source>
        <dbReference type="ARBA" id="ARBA00004389"/>
    </source>
</evidence>
<gene>
    <name evidence="10" type="ORF">SSLN_LOCUS4444</name>
</gene>
<evidence type="ECO:0000313" key="10">
    <source>
        <dbReference type="EMBL" id="VDL90829.1"/>
    </source>
</evidence>
<dbReference type="Gene3D" id="3.40.50.2000">
    <property type="entry name" value="Glycogen Phosphorylase B"/>
    <property type="match status" value="1"/>
</dbReference>
<comment type="pathway">
    <text evidence="2">Protein modification; protein glycosylation.</text>
</comment>
<dbReference type="STRING" id="70667.A0A183SJP6"/>
<dbReference type="EMBL" id="UYSU01032870">
    <property type="protein sequence ID" value="VDL90829.1"/>
    <property type="molecule type" value="Genomic_DNA"/>
</dbReference>
<keyword evidence="3" id="KW-0328">Glycosyltransferase</keyword>
<evidence type="ECO:0000256" key="4">
    <source>
        <dbReference type="ARBA" id="ARBA00022679"/>
    </source>
</evidence>
<evidence type="ECO:0000256" key="3">
    <source>
        <dbReference type="ARBA" id="ARBA00022676"/>
    </source>
</evidence>
<dbReference type="PANTHER" id="PTHR13036:SF0">
    <property type="entry name" value="CHITOBIOSYLDIPHOSPHODOLICHOL BETA-MANNOSYLTRANSFERASE"/>
    <property type="match status" value="1"/>
</dbReference>